<evidence type="ECO:0000259" key="2">
    <source>
        <dbReference type="Pfam" id="PF13462"/>
    </source>
</evidence>
<feature type="signal peptide" evidence="1">
    <location>
        <begin position="1"/>
        <end position="23"/>
    </location>
</feature>
<dbReference type="EMBL" id="CP101462">
    <property type="protein sequence ID" value="UTT43580.1"/>
    <property type="molecule type" value="Genomic_DNA"/>
</dbReference>
<dbReference type="SUPFAM" id="SSF52833">
    <property type="entry name" value="Thioredoxin-like"/>
    <property type="match status" value="1"/>
</dbReference>
<organism evidence="3 4">
    <name type="scientific">Exiguobacterium aurantiacum</name>
    <dbReference type="NCBI Taxonomy" id="33987"/>
    <lineage>
        <taxon>Bacteria</taxon>
        <taxon>Bacillati</taxon>
        <taxon>Bacillota</taxon>
        <taxon>Bacilli</taxon>
        <taxon>Bacillales</taxon>
        <taxon>Bacillales Family XII. Incertae Sedis</taxon>
        <taxon>Exiguobacterium</taxon>
    </lineage>
</organism>
<dbReference type="Proteomes" id="UP001060325">
    <property type="component" value="Chromosome"/>
</dbReference>
<keyword evidence="1" id="KW-0732">Signal</keyword>
<protein>
    <submittedName>
        <fullName evidence="3">Thioredoxin domain-containing protein</fullName>
    </submittedName>
</protein>
<dbReference type="Pfam" id="PF13462">
    <property type="entry name" value="Thioredoxin_4"/>
    <property type="match status" value="1"/>
</dbReference>
<accession>A0ABY5FPN9</accession>
<keyword evidence="4" id="KW-1185">Reference proteome</keyword>
<name>A0ABY5FPN9_9BACL</name>
<dbReference type="InterPro" id="IPR012336">
    <property type="entry name" value="Thioredoxin-like_fold"/>
</dbReference>
<dbReference type="InterPro" id="IPR036249">
    <property type="entry name" value="Thioredoxin-like_sf"/>
</dbReference>
<reference evidence="3" key="1">
    <citation type="submission" date="2022-07" db="EMBL/GenBank/DDBJ databases">
        <title>Complete genome of CX2.</title>
        <authorList>
            <person name="Cao G."/>
        </authorList>
    </citation>
    <scope>NUCLEOTIDE SEQUENCE</scope>
    <source>
        <strain evidence="3">CX2</strain>
    </source>
</reference>
<evidence type="ECO:0000313" key="3">
    <source>
        <dbReference type="EMBL" id="UTT43580.1"/>
    </source>
</evidence>
<dbReference type="Gene3D" id="3.40.30.10">
    <property type="entry name" value="Glutaredoxin"/>
    <property type="match status" value="1"/>
</dbReference>
<gene>
    <name evidence="3" type="ORF">NMQ00_03500</name>
</gene>
<evidence type="ECO:0000313" key="4">
    <source>
        <dbReference type="Proteomes" id="UP001060325"/>
    </source>
</evidence>
<sequence>MKRFLFLLIGLIVILAACSQSEAVDTTKLHTYTKYELPLQEKVVIGEGEHEIVFVFDYSCPWCKKWMEELLPEIEERWLETGEATFKGQPLVLLNEQSQLLANVDYNVERLIPDRYYEVQRAIGLDSGSDGFGTEAYVRELASEFNLNADELLENHVDIGIQNSRLFTRDFGVAYVPTVYVDGIQLVDAFSLEEMEQVMDGTIKAGDQVELPEN</sequence>
<proteinExistence type="predicted"/>
<dbReference type="PROSITE" id="PS51257">
    <property type="entry name" value="PROKAR_LIPOPROTEIN"/>
    <property type="match status" value="1"/>
</dbReference>
<feature type="chain" id="PRO_5047548105" evidence="1">
    <location>
        <begin position="24"/>
        <end position="214"/>
    </location>
</feature>
<dbReference type="RefSeq" id="WP_255177951.1">
    <property type="nucleotide sequence ID" value="NZ_CP101462.1"/>
</dbReference>
<evidence type="ECO:0000256" key="1">
    <source>
        <dbReference type="SAM" id="SignalP"/>
    </source>
</evidence>
<feature type="domain" description="Thioredoxin-like fold" evidence="2">
    <location>
        <begin position="44"/>
        <end position="200"/>
    </location>
</feature>